<feature type="transmembrane region" description="Helical" evidence="8">
    <location>
        <begin position="100"/>
        <end position="118"/>
    </location>
</feature>
<evidence type="ECO:0000256" key="3">
    <source>
        <dbReference type="ARBA" id="ARBA00022448"/>
    </source>
</evidence>
<evidence type="ECO:0000313" key="9">
    <source>
        <dbReference type="EMBL" id="NIJ46227.1"/>
    </source>
</evidence>
<dbReference type="InterPro" id="IPR052017">
    <property type="entry name" value="TSUP"/>
</dbReference>
<organism evidence="9 10">
    <name type="scientific">Wenyingzhuangia heitensis</name>
    <dbReference type="NCBI Taxonomy" id="1487859"/>
    <lineage>
        <taxon>Bacteria</taxon>
        <taxon>Pseudomonadati</taxon>
        <taxon>Bacteroidota</taxon>
        <taxon>Flavobacteriia</taxon>
        <taxon>Flavobacteriales</taxon>
        <taxon>Flavobacteriaceae</taxon>
        <taxon>Wenyingzhuangia</taxon>
    </lineage>
</organism>
<feature type="transmembrane region" description="Helical" evidence="8">
    <location>
        <begin position="138"/>
        <end position="166"/>
    </location>
</feature>
<evidence type="ECO:0000256" key="5">
    <source>
        <dbReference type="ARBA" id="ARBA00022692"/>
    </source>
</evidence>
<comment type="caution">
    <text evidence="9">The sequence shown here is derived from an EMBL/GenBank/DDBJ whole genome shotgun (WGS) entry which is preliminary data.</text>
</comment>
<evidence type="ECO:0000256" key="2">
    <source>
        <dbReference type="ARBA" id="ARBA00009142"/>
    </source>
</evidence>
<evidence type="ECO:0000256" key="7">
    <source>
        <dbReference type="ARBA" id="ARBA00023136"/>
    </source>
</evidence>
<dbReference type="Pfam" id="PF01925">
    <property type="entry name" value="TauE"/>
    <property type="match status" value="1"/>
</dbReference>
<feature type="transmembrane region" description="Helical" evidence="8">
    <location>
        <begin position="7"/>
        <end position="40"/>
    </location>
</feature>
<keyword evidence="4 8" id="KW-1003">Cell membrane</keyword>
<dbReference type="Proteomes" id="UP000745859">
    <property type="component" value="Unassembled WGS sequence"/>
</dbReference>
<comment type="similarity">
    <text evidence="2 8">Belongs to the 4-toluene sulfonate uptake permease (TSUP) (TC 2.A.102) family.</text>
</comment>
<feature type="transmembrane region" description="Helical" evidence="8">
    <location>
        <begin position="74"/>
        <end position="93"/>
    </location>
</feature>
<keyword evidence="6 8" id="KW-1133">Transmembrane helix</keyword>
<keyword evidence="10" id="KW-1185">Reference proteome</keyword>
<feature type="transmembrane region" description="Helical" evidence="8">
    <location>
        <begin position="178"/>
        <end position="198"/>
    </location>
</feature>
<reference evidence="9 10" key="1">
    <citation type="submission" date="2020-03" db="EMBL/GenBank/DDBJ databases">
        <title>Genomic Encyclopedia of Type Strains, Phase IV (KMG-IV): sequencing the most valuable type-strain genomes for metagenomic binning, comparative biology and taxonomic classification.</title>
        <authorList>
            <person name="Goeker M."/>
        </authorList>
    </citation>
    <scope>NUCLEOTIDE SEQUENCE [LARGE SCALE GENOMIC DNA]</scope>
    <source>
        <strain evidence="9 10">DSM 101599</strain>
    </source>
</reference>
<sequence length="251" mass="26952">MDFDLHLLLLIPAGFLAGAINTIAGGGSILTLPLLIFMGLPETIANGTNKIAVFFQTASATSGFKSKGINTFPFSIYLGVSASIGAFIGANYAVNIDGDVFKKILSIVMIAVVFLSAFKSKQKSLKQAIERTTGKHLYIAIIAFFFIGLYGGFLNSGNGLIILMLLPYLNKLSLVKANATKVTVICIYIFVALIVFVINDKVNWLYGLTLAVGNASGAWVASRYSVKKGDGFIRAVLFVIVIAMSIKLWFS</sequence>
<dbReference type="RefSeq" id="WP_167189913.1">
    <property type="nucleotide sequence ID" value="NZ_JAASQL010000005.1"/>
</dbReference>
<keyword evidence="3" id="KW-0813">Transport</keyword>
<dbReference type="PANTHER" id="PTHR30269">
    <property type="entry name" value="TRANSMEMBRANE PROTEIN YFCA"/>
    <property type="match status" value="1"/>
</dbReference>
<accession>A0ABX0UBM3</accession>
<feature type="transmembrane region" description="Helical" evidence="8">
    <location>
        <begin position="232"/>
        <end position="250"/>
    </location>
</feature>
<dbReference type="InterPro" id="IPR002781">
    <property type="entry name" value="TM_pro_TauE-like"/>
</dbReference>
<evidence type="ECO:0000256" key="8">
    <source>
        <dbReference type="RuleBase" id="RU363041"/>
    </source>
</evidence>
<name>A0ABX0UBM3_9FLAO</name>
<comment type="subcellular location">
    <subcellularLocation>
        <location evidence="1 8">Cell membrane</location>
        <topology evidence="1 8">Multi-pass membrane protein</topology>
    </subcellularLocation>
</comment>
<gene>
    <name evidence="9" type="ORF">FHR24_002711</name>
</gene>
<protein>
    <recommendedName>
        <fullName evidence="8">Probable membrane transporter protein</fullName>
    </recommendedName>
</protein>
<evidence type="ECO:0000256" key="1">
    <source>
        <dbReference type="ARBA" id="ARBA00004651"/>
    </source>
</evidence>
<dbReference type="PANTHER" id="PTHR30269:SF0">
    <property type="entry name" value="MEMBRANE TRANSPORTER PROTEIN YFCA-RELATED"/>
    <property type="match status" value="1"/>
</dbReference>
<dbReference type="EMBL" id="JAASQL010000005">
    <property type="protein sequence ID" value="NIJ46227.1"/>
    <property type="molecule type" value="Genomic_DNA"/>
</dbReference>
<evidence type="ECO:0000256" key="4">
    <source>
        <dbReference type="ARBA" id="ARBA00022475"/>
    </source>
</evidence>
<proteinExistence type="inferred from homology"/>
<keyword evidence="5 8" id="KW-0812">Transmembrane</keyword>
<evidence type="ECO:0000256" key="6">
    <source>
        <dbReference type="ARBA" id="ARBA00022989"/>
    </source>
</evidence>
<feature type="transmembrane region" description="Helical" evidence="8">
    <location>
        <begin position="204"/>
        <end position="220"/>
    </location>
</feature>
<keyword evidence="7 8" id="KW-0472">Membrane</keyword>
<evidence type="ECO:0000313" key="10">
    <source>
        <dbReference type="Proteomes" id="UP000745859"/>
    </source>
</evidence>